<protein>
    <submittedName>
        <fullName evidence="1">Uncharacterized protein</fullName>
    </submittedName>
</protein>
<keyword evidence="2" id="KW-1185">Reference proteome</keyword>
<dbReference type="Proteomes" id="UP001341281">
    <property type="component" value="Chromosome 02"/>
</dbReference>
<name>A0AAQ3WCY8_PASNO</name>
<evidence type="ECO:0000313" key="2">
    <source>
        <dbReference type="Proteomes" id="UP001341281"/>
    </source>
</evidence>
<organism evidence="1 2">
    <name type="scientific">Paspalum notatum var. saurae</name>
    <dbReference type="NCBI Taxonomy" id="547442"/>
    <lineage>
        <taxon>Eukaryota</taxon>
        <taxon>Viridiplantae</taxon>
        <taxon>Streptophyta</taxon>
        <taxon>Embryophyta</taxon>
        <taxon>Tracheophyta</taxon>
        <taxon>Spermatophyta</taxon>
        <taxon>Magnoliopsida</taxon>
        <taxon>Liliopsida</taxon>
        <taxon>Poales</taxon>
        <taxon>Poaceae</taxon>
        <taxon>PACMAD clade</taxon>
        <taxon>Panicoideae</taxon>
        <taxon>Andropogonodae</taxon>
        <taxon>Paspaleae</taxon>
        <taxon>Paspalinae</taxon>
        <taxon>Paspalum</taxon>
    </lineage>
</organism>
<dbReference type="AlphaFoldDB" id="A0AAQ3WCY8"/>
<dbReference type="EMBL" id="CP144746">
    <property type="protein sequence ID" value="WVZ57838.1"/>
    <property type="molecule type" value="Genomic_DNA"/>
</dbReference>
<gene>
    <name evidence="1" type="ORF">U9M48_008176</name>
</gene>
<evidence type="ECO:0000313" key="1">
    <source>
        <dbReference type="EMBL" id="WVZ57838.1"/>
    </source>
</evidence>
<reference evidence="1 2" key="1">
    <citation type="submission" date="2024-02" db="EMBL/GenBank/DDBJ databases">
        <title>High-quality chromosome-scale genome assembly of Pensacola bahiagrass (Paspalum notatum Flugge var. saurae).</title>
        <authorList>
            <person name="Vega J.M."/>
            <person name="Podio M."/>
            <person name="Orjuela J."/>
            <person name="Siena L.A."/>
            <person name="Pessino S.C."/>
            <person name="Combes M.C."/>
            <person name="Mariac C."/>
            <person name="Albertini E."/>
            <person name="Pupilli F."/>
            <person name="Ortiz J.P.A."/>
            <person name="Leblanc O."/>
        </authorList>
    </citation>
    <scope>NUCLEOTIDE SEQUENCE [LARGE SCALE GENOMIC DNA]</scope>
    <source>
        <strain evidence="1">R1</strain>
        <tissue evidence="1">Leaf</tissue>
    </source>
</reference>
<sequence>MCLGGSGGICGTGSGEGSIGGSHPLWSLSLEQGLKCSVTASSPQQPSPTFTIAAPSLGSSLSSEHTVMLSPWCGAMLAPPSSSMALLRLDFKLTLI</sequence>
<proteinExistence type="predicted"/>
<accession>A0AAQ3WCY8</accession>